<accession>A0A979FZ57</accession>
<dbReference type="PANTHER" id="PTHR33336:SF15">
    <property type="entry name" value="ABM DOMAIN-CONTAINING PROTEIN"/>
    <property type="match status" value="1"/>
</dbReference>
<dbReference type="Gene3D" id="3.30.70.100">
    <property type="match status" value="1"/>
</dbReference>
<dbReference type="RefSeq" id="WP_012787943.1">
    <property type="nucleotide sequence ID" value="NC_013132.1"/>
</dbReference>
<dbReference type="InterPro" id="IPR011008">
    <property type="entry name" value="Dimeric_a/b-barrel"/>
</dbReference>
<dbReference type="OrthoDB" id="9792284at2"/>
<reference evidence="2" key="1">
    <citation type="submission" date="2009-08" db="EMBL/GenBank/DDBJ databases">
        <title>The complete genome of Chitinophaga pinensis DSM 2588.</title>
        <authorList>
            <consortium name="US DOE Joint Genome Institute (JGI-PGF)"/>
            <person name="Lucas S."/>
            <person name="Copeland A."/>
            <person name="Lapidus A."/>
            <person name="Glavina del Rio T."/>
            <person name="Dalin E."/>
            <person name="Tice H."/>
            <person name="Bruce D."/>
            <person name="Goodwin L."/>
            <person name="Pitluck S."/>
            <person name="Kyrpides N."/>
            <person name="Mavromatis K."/>
            <person name="Ivanova N."/>
            <person name="Mikhailova N."/>
            <person name="Sims D."/>
            <person name="Meinche L."/>
            <person name="Brettin T."/>
            <person name="Detter J.C."/>
            <person name="Han C."/>
            <person name="Larimer F."/>
            <person name="Land M."/>
            <person name="Hauser L."/>
            <person name="Markowitz V."/>
            <person name="Cheng J.-F."/>
            <person name="Hugenholtz P."/>
            <person name="Woyke T."/>
            <person name="Wu D."/>
            <person name="Spring S."/>
            <person name="Klenk H.-P."/>
            <person name="Eisen J.A."/>
        </authorList>
    </citation>
    <scope>NUCLEOTIDE SEQUENCE [LARGE SCALE GENOMIC DNA]</scope>
    <source>
        <strain evidence="2">ATCC 43595 / DSM 2588 / LMG 13176 / NBRC 15968 / NCIMB 11800 / UQM 2034</strain>
    </source>
</reference>
<evidence type="ECO:0008006" key="3">
    <source>
        <dbReference type="Google" id="ProtNLM"/>
    </source>
</evidence>
<dbReference type="Proteomes" id="UP000002215">
    <property type="component" value="Chromosome"/>
</dbReference>
<proteinExistence type="predicted"/>
<gene>
    <name evidence="1" type="ordered locus">Cpin_0267</name>
</gene>
<dbReference type="PANTHER" id="PTHR33336">
    <property type="entry name" value="QUINOL MONOOXYGENASE YGIN-RELATED"/>
    <property type="match status" value="1"/>
</dbReference>
<protein>
    <recommendedName>
        <fullName evidence="3">Quinol monooxygenase YgiN</fullName>
    </recommendedName>
</protein>
<name>A0A979FZ57_CHIPD</name>
<dbReference type="KEGG" id="cpi:Cpin_0267"/>
<reference evidence="1 2" key="2">
    <citation type="journal article" date="2010" name="Stand. Genomic Sci.">
        <title>Complete genome sequence of Chitinophaga pinensis type strain (UQM 2034).</title>
        <authorList>
            <person name="Glavina Del Rio T."/>
            <person name="Abt B."/>
            <person name="Spring S."/>
            <person name="Lapidus A."/>
            <person name="Nolan M."/>
            <person name="Tice H."/>
            <person name="Copeland A."/>
            <person name="Cheng J.F."/>
            <person name="Chen F."/>
            <person name="Bruce D."/>
            <person name="Goodwin L."/>
            <person name="Pitluck S."/>
            <person name="Ivanova N."/>
            <person name="Mavromatis K."/>
            <person name="Mikhailova N."/>
            <person name="Pati A."/>
            <person name="Chen A."/>
            <person name="Palaniappan K."/>
            <person name="Land M."/>
            <person name="Hauser L."/>
            <person name="Chang Y.J."/>
            <person name="Jeffries C.D."/>
            <person name="Chain P."/>
            <person name="Saunders E."/>
            <person name="Detter J.C."/>
            <person name="Brettin T."/>
            <person name="Rohde M."/>
            <person name="Goker M."/>
            <person name="Bristow J."/>
            <person name="Eisen J.A."/>
            <person name="Markowitz V."/>
            <person name="Hugenholtz P."/>
            <person name="Kyrpides N.C."/>
            <person name="Klenk H.P."/>
            <person name="Lucas S."/>
        </authorList>
    </citation>
    <scope>NUCLEOTIDE SEQUENCE [LARGE SCALE GENOMIC DNA]</scope>
    <source>
        <strain evidence="2">ATCC 43595 / DSM 2588 / LMG 13176 / NBRC 15968 / NCIMB 11800 / UQM 2034</strain>
    </source>
</reference>
<dbReference type="AlphaFoldDB" id="A0A979FZ57"/>
<dbReference type="EMBL" id="CP001699">
    <property type="protein sequence ID" value="ACU57767.1"/>
    <property type="molecule type" value="Genomic_DNA"/>
</dbReference>
<sequence length="223" mass="25787">MKIRRIWEIVLGFLRVKNEQAAVLTQYHVKTSYQDQFLAILSQYTLSAIEATGNVMAEAYYERGDGCVMWVIERWSCRTSYRENKRSAAAKAVDALSKVGIAGPVKTFFLQELEIFSKDINRDALTILLFVDVIPGTEKLFKSINHDLMPVLRQTPGVLWFQLSQLISHKTRFVVYKKLRNWDTFQYHLKEPALTPLMKFLQTSVAIPPFENGYHHLIQFGQP</sequence>
<organism evidence="1 2">
    <name type="scientific">Chitinophaga pinensis (strain ATCC 43595 / DSM 2588 / LMG 13176 / NBRC 15968 / NCIMB 11800 / UQM 2034)</name>
    <dbReference type="NCBI Taxonomy" id="485918"/>
    <lineage>
        <taxon>Bacteria</taxon>
        <taxon>Pseudomonadati</taxon>
        <taxon>Bacteroidota</taxon>
        <taxon>Chitinophagia</taxon>
        <taxon>Chitinophagales</taxon>
        <taxon>Chitinophagaceae</taxon>
        <taxon>Chitinophaga</taxon>
    </lineage>
</organism>
<evidence type="ECO:0000313" key="2">
    <source>
        <dbReference type="Proteomes" id="UP000002215"/>
    </source>
</evidence>
<dbReference type="InterPro" id="IPR050744">
    <property type="entry name" value="AI-2_Isomerase_LsrG"/>
</dbReference>
<dbReference type="GO" id="GO:0003824">
    <property type="term" value="F:catalytic activity"/>
    <property type="evidence" value="ECO:0007669"/>
    <property type="project" value="TreeGrafter"/>
</dbReference>
<evidence type="ECO:0000313" key="1">
    <source>
        <dbReference type="EMBL" id="ACU57767.1"/>
    </source>
</evidence>
<dbReference type="SUPFAM" id="SSF54909">
    <property type="entry name" value="Dimeric alpha+beta barrel"/>
    <property type="match status" value="2"/>
</dbReference>